<accession>A0A8S4PFU8</accession>
<feature type="region of interest" description="Disordered" evidence="2">
    <location>
        <begin position="91"/>
        <end position="282"/>
    </location>
</feature>
<feature type="compositionally biased region" description="Polar residues" evidence="2">
    <location>
        <begin position="303"/>
        <end position="314"/>
    </location>
</feature>
<dbReference type="InterPro" id="IPR053231">
    <property type="entry name" value="GPCR_LN-TM7"/>
</dbReference>
<feature type="compositionally biased region" description="Polar residues" evidence="2">
    <location>
        <begin position="102"/>
        <end position="120"/>
    </location>
</feature>
<feature type="compositionally biased region" description="Polar residues" evidence="2">
    <location>
        <begin position="133"/>
        <end position="145"/>
    </location>
</feature>
<evidence type="ECO:0000313" key="4">
    <source>
        <dbReference type="EMBL" id="CAH1792407.1"/>
    </source>
</evidence>
<feature type="non-terminal residue" evidence="4">
    <location>
        <position position="803"/>
    </location>
</feature>
<proteinExistence type="predicted"/>
<dbReference type="PROSITE" id="PS50958">
    <property type="entry name" value="SMB_2"/>
    <property type="match status" value="1"/>
</dbReference>
<dbReference type="AlphaFoldDB" id="A0A8S4PFU8"/>
<dbReference type="PROSITE" id="PS00524">
    <property type="entry name" value="SMB_1"/>
    <property type="match status" value="1"/>
</dbReference>
<keyword evidence="5" id="KW-1185">Reference proteome</keyword>
<keyword evidence="1" id="KW-1015">Disulfide bond</keyword>
<evidence type="ECO:0000256" key="2">
    <source>
        <dbReference type="SAM" id="MobiDB-lite"/>
    </source>
</evidence>
<dbReference type="InterPro" id="IPR036024">
    <property type="entry name" value="Somatomedin_B-like_dom_sf"/>
</dbReference>
<gene>
    <name evidence="4" type="ORF">OFUS_LOCUS17370</name>
</gene>
<dbReference type="PANTHER" id="PTHR45902:SF4">
    <property type="entry name" value="G-PROTEIN COUPLED RECEPTORS FAMILY 2 PROFILE 2 DOMAIN-CONTAINING PROTEIN"/>
    <property type="match status" value="1"/>
</dbReference>
<reference evidence="4" key="1">
    <citation type="submission" date="2022-03" db="EMBL/GenBank/DDBJ databases">
        <authorList>
            <person name="Martin C."/>
        </authorList>
    </citation>
    <scope>NUCLEOTIDE SEQUENCE</scope>
</reference>
<feature type="compositionally biased region" description="Polar residues" evidence="2">
    <location>
        <begin position="158"/>
        <end position="170"/>
    </location>
</feature>
<dbReference type="EMBL" id="CAIIXF020000008">
    <property type="protein sequence ID" value="CAH1792407.1"/>
    <property type="molecule type" value="Genomic_DNA"/>
</dbReference>
<evidence type="ECO:0000259" key="3">
    <source>
        <dbReference type="PROSITE" id="PS50958"/>
    </source>
</evidence>
<organism evidence="4 5">
    <name type="scientific">Owenia fusiformis</name>
    <name type="common">Polychaete worm</name>
    <dbReference type="NCBI Taxonomy" id="6347"/>
    <lineage>
        <taxon>Eukaryota</taxon>
        <taxon>Metazoa</taxon>
        <taxon>Spiralia</taxon>
        <taxon>Lophotrochozoa</taxon>
        <taxon>Annelida</taxon>
        <taxon>Polychaeta</taxon>
        <taxon>Sedentaria</taxon>
        <taxon>Canalipalpata</taxon>
        <taxon>Sabellida</taxon>
        <taxon>Oweniida</taxon>
        <taxon>Oweniidae</taxon>
        <taxon>Owenia</taxon>
    </lineage>
</organism>
<sequence>MGFNNRTKRDMPTTISGLIVICALPIILNMTYGQELDPFSEHTHEHFNESVNETDYGPVYTYEPYVTYGPSKNENREGPMPTKETTYQPIVTSGLSRDENSETPMPTKETTYQPIVTSGLSRDENSEAPMPTKETTYQPDVTSGLSRDENSEAPMPTKETTYQPDVTSGLSRDENSEAPMPTKETTYQPDVTSGLSRDENSEAPMPTKETTYQPDVTSGLSRDENSEAPMPTKETTYQPDVTSGLSRDENSEAPMPTKETTYQPDVTSGLSRDENSEAPMPTKETTYQPIVTSGLSRDENSEAPMTTKKTTHQNGPKCVSESYQPEEPQCNNKTFTRKYHAYTCDGRCDDPNINVRNGPYCSCHRLCLISKDCCVDFQTFCWEAYKTGEQMRETIEASESFVGPECTHLLEARHTESYWIVKKCPKGYPNPAIKFKCEGPITEFTQIVPVASKATGLSYKNYYCAQCNNLTDIIPWGLNVTCKDVWEGSIDSPQTLVRYVTKGDCQLTYMSHIGHRCLMISQQMAIQPPSCHGNWLGCSEKHVHLCENGFQMPISVSFWGLTGFKNIHCVICRLGSLPSLRDIHCSVFFLPGDGGGPTLGKFSFGILVDFDPTGGSNVGFDFKDSSKVFGCKMNTPESSECMSYCPDGYDYINGQCVFRYQLLPMEVSGKWYSPGLKWYLDSHLRQFPFSKDPKSDIVAFLSDMLDKEFIVDKIQISFPTIDVIKWNDANQMVHFKCVGKYKLKANNMLSKAEIHANLFNVFVNHVKHYPRNPELNLYLLTMCFKMFQRESCWNYGRINHYGE</sequence>
<comment type="caution">
    <text evidence="4">The sequence shown here is derived from an EMBL/GenBank/DDBJ whole genome shotgun (WGS) entry which is preliminary data.</text>
</comment>
<feature type="compositionally biased region" description="Polar residues" evidence="2">
    <location>
        <begin position="258"/>
        <end position="270"/>
    </location>
</feature>
<dbReference type="SUPFAM" id="SSF90188">
    <property type="entry name" value="Somatomedin B domain"/>
    <property type="match status" value="1"/>
</dbReference>
<dbReference type="Pfam" id="PF01033">
    <property type="entry name" value="Somatomedin_B"/>
    <property type="match status" value="1"/>
</dbReference>
<evidence type="ECO:0000313" key="5">
    <source>
        <dbReference type="Proteomes" id="UP000749559"/>
    </source>
</evidence>
<dbReference type="OrthoDB" id="6146532at2759"/>
<feature type="compositionally biased region" description="Polar residues" evidence="2">
    <location>
        <begin position="233"/>
        <end position="245"/>
    </location>
</feature>
<protein>
    <recommendedName>
        <fullName evidence="3">SMB domain-containing protein</fullName>
    </recommendedName>
</protein>
<dbReference type="InterPro" id="IPR001212">
    <property type="entry name" value="Somatomedin_B_dom"/>
</dbReference>
<name>A0A8S4PFU8_OWEFU</name>
<feature type="region of interest" description="Disordered" evidence="2">
    <location>
        <begin position="294"/>
        <end position="323"/>
    </location>
</feature>
<feature type="compositionally biased region" description="Polar residues" evidence="2">
    <location>
        <begin position="183"/>
        <end position="195"/>
    </location>
</feature>
<dbReference type="PANTHER" id="PTHR45902">
    <property type="entry name" value="LATROPHILIN RECEPTOR-LIKE PROTEIN A"/>
    <property type="match status" value="1"/>
</dbReference>
<evidence type="ECO:0000256" key="1">
    <source>
        <dbReference type="ARBA" id="ARBA00023157"/>
    </source>
</evidence>
<feature type="compositionally biased region" description="Polar residues" evidence="2">
    <location>
        <begin position="208"/>
        <end position="220"/>
    </location>
</feature>
<dbReference type="Proteomes" id="UP000749559">
    <property type="component" value="Unassembled WGS sequence"/>
</dbReference>
<feature type="domain" description="SMB" evidence="3">
    <location>
        <begin position="340"/>
        <end position="385"/>
    </location>
</feature>